<dbReference type="EMBL" id="GEDC01010363">
    <property type="protein sequence ID" value="JAS26935.1"/>
    <property type="molecule type" value="Transcribed_RNA"/>
</dbReference>
<feature type="domain" description="C2H2-type" evidence="5">
    <location>
        <begin position="317"/>
        <end position="339"/>
    </location>
</feature>
<feature type="compositionally biased region" description="Polar residues" evidence="4">
    <location>
        <begin position="13"/>
        <end position="32"/>
    </location>
</feature>
<dbReference type="InterPro" id="IPR022755">
    <property type="entry name" value="Znf_C2H2_jaz"/>
</dbReference>
<dbReference type="Pfam" id="PF12874">
    <property type="entry name" value="zf-met"/>
    <property type="match status" value="3"/>
</dbReference>
<dbReference type="SMART" id="SM00355">
    <property type="entry name" value="ZnF_C2H2"/>
    <property type="match status" value="4"/>
</dbReference>
<evidence type="ECO:0000259" key="5">
    <source>
        <dbReference type="PROSITE" id="PS00028"/>
    </source>
</evidence>
<feature type="compositionally biased region" description="Basic and acidic residues" evidence="4">
    <location>
        <begin position="1"/>
        <end position="12"/>
    </location>
</feature>
<feature type="region of interest" description="Disordered" evidence="4">
    <location>
        <begin position="1"/>
        <end position="32"/>
    </location>
</feature>
<keyword evidence="3" id="KW-0862">Zinc</keyword>
<dbReference type="InterPro" id="IPR013087">
    <property type="entry name" value="Znf_C2H2_type"/>
</dbReference>
<dbReference type="Gene3D" id="3.30.160.60">
    <property type="entry name" value="Classic Zinc Finger"/>
    <property type="match status" value="4"/>
</dbReference>
<dbReference type="GO" id="GO:0003676">
    <property type="term" value="F:nucleic acid binding"/>
    <property type="evidence" value="ECO:0007669"/>
    <property type="project" value="InterPro"/>
</dbReference>
<dbReference type="Pfam" id="PF12171">
    <property type="entry name" value="zf-C2H2_jaz"/>
    <property type="match status" value="1"/>
</dbReference>
<dbReference type="AlphaFoldDB" id="A0A1B6DMN7"/>
<evidence type="ECO:0000313" key="6">
    <source>
        <dbReference type="EMBL" id="JAS26935.1"/>
    </source>
</evidence>
<evidence type="ECO:0000256" key="2">
    <source>
        <dbReference type="ARBA" id="ARBA00022771"/>
    </source>
</evidence>
<protein>
    <recommendedName>
        <fullName evidence="5">C2H2-type domain-containing protein</fullName>
    </recommendedName>
</protein>
<dbReference type="InterPro" id="IPR052644">
    <property type="entry name" value="ZMAT3"/>
</dbReference>
<evidence type="ECO:0000256" key="1">
    <source>
        <dbReference type="ARBA" id="ARBA00022723"/>
    </source>
</evidence>
<evidence type="ECO:0000256" key="3">
    <source>
        <dbReference type="ARBA" id="ARBA00022833"/>
    </source>
</evidence>
<reference evidence="6" key="1">
    <citation type="submission" date="2015-12" db="EMBL/GenBank/DDBJ databases">
        <title>De novo transcriptome assembly of four potential Pierce s Disease insect vectors from Arizona vineyards.</title>
        <authorList>
            <person name="Tassone E.E."/>
        </authorList>
    </citation>
    <scope>NUCLEOTIDE SEQUENCE</scope>
</reference>
<evidence type="ECO:0000256" key="4">
    <source>
        <dbReference type="SAM" id="MobiDB-lite"/>
    </source>
</evidence>
<dbReference type="InterPro" id="IPR036236">
    <property type="entry name" value="Znf_C2H2_sf"/>
</dbReference>
<dbReference type="InterPro" id="IPR003604">
    <property type="entry name" value="Matrin/U1-like-C_Znf_C2H2"/>
</dbReference>
<dbReference type="GO" id="GO:0008270">
    <property type="term" value="F:zinc ion binding"/>
    <property type="evidence" value="ECO:0007669"/>
    <property type="project" value="UniProtKB-KW"/>
</dbReference>
<dbReference type="PANTHER" id="PTHR46786">
    <property type="entry name" value="ZINC FINGER MATRIN-TYPE PROTEIN 3"/>
    <property type="match status" value="1"/>
</dbReference>
<dbReference type="SUPFAM" id="SSF57667">
    <property type="entry name" value="beta-beta-alpha zinc fingers"/>
    <property type="match status" value="4"/>
</dbReference>
<dbReference type="SMART" id="SM00451">
    <property type="entry name" value="ZnF_U1"/>
    <property type="match status" value="4"/>
</dbReference>
<dbReference type="PANTHER" id="PTHR46786:SF1">
    <property type="entry name" value="ZINC FINGER MATRIN-TYPE PROTEIN 3"/>
    <property type="match status" value="1"/>
</dbReference>
<proteinExistence type="predicted"/>
<organism evidence="6">
    <name type="scientific">Clastoptera arizonana</name>
    <name type="common">Arizona spittle bug</name>
    <dbReference type="NCBI Taxonomy" id="38151"/>
    <lineage>
        <taxon>Eukaryota</taxon>
        <taxon>Metazoa</taxon>
        <taxon>Ecdysozoa</taxon>
        <taxon>Arthropoda</taxon>
        <taxon>Hexapoda</taxon>
        <taxon>Insecta</taxon>
        <taxon>Pterygota</taxon>
        <taxon>Neoptera</taxon>
        <taxon>Paraneoptera</taxon>
        <taxon>Hemiptera</taxon>
        <taxon>Auchenorrhyncha</taxon>
        <taxon>Cercopoidea</taxon>
        <taxon>Clastopteridae</taxon>
        <taxon>Clastoptera</taxon>
    </lineage>
</organism>
<dbReference type="PROSITE" id="PS00028">
    <property type="entry name" value="ZINC_FINGER_C2H2_1"/>
    <property type="match status" value="1"/>
</dbReference>
<keyword evidence="1" id="KW-0479">Metal-binding</keyword>
<name>A0A1B6DMN7_9HEMI</name>
<keyword evidence="2" id="KW-0863">Zinc-finger</keyword>
<accession>A0A1B6DMN7</accession>
<gene>
    <name evidence="6" type="ORF">g.27860</name>
</gene>
<sequence length="362" mass="40878">MTSLKEGIEFKHLNSTFPTEQQNPNKITNNDGAEQQIPNIITNNDGKNQVNLNEKQNEPIVPETIVIKNIDKNQQEINQKIPIEHKSFYKSSGLPKELTDKFQPLVCLLCDVHVTSPLTAKAHYVGKPHHKNIKSFLNLWCIKTGNPMPKLPNVERPAIDVEKSRCSLCDVTFTSAVDREIHFSGKNHLKRLYNPITPAKRQKIDVSYDPSGRFGIGSNFVSDSSVDDQNQIVVPKLKPKFYCDLCNVQAVDENQLQQHMKGVKHFKALRTKTPASVIPAPVNPADSILTSVCKTDEACKPKIDASMHRTPTGHYYCQVCNMTMNSEDQFVQHSESKKHKTKLSLKKIKSSNDLKRVWAISE</sequence>